<dbReference type="Proteomes" id="UP000827986">
    <property type="component" value="Unassembled WGS sequence"/>
</dbReference>
<sequence length="236" mass="24559">MEIAAMQTRGGEGGLLQFMNYASDMHEAMKHAPRCPRCGMGAGGVSWQQPVERAAPFPVHQAPAPPSPGALQGAGLGRRRHFQCGLRCCHIRRWPLGARGGDTGCTGPGASGSSAARRAQPGGAPGGGCGRPRSAQAAQRARDRLQRAAARVGPGTGSDPGCSPLRRLQRIRDRGLLVSSSLGSFSISSSELALLSRARGACRMWGALPTGADGQRVPDPTSTGAAARRTCLARWF</sequence>
<reference evidence="2" key="1">
    <citation type="submission" date="2021-09" db="EMBL/GenBank/DDBJ databases">
        <title>The genome of Mauremys mutica provides insights into the evolution of semi-aquatic lifestyle.</title>
        <authorList>
            <person name="Gong S."/>
            <person name="Gao Y."/>
        </authorList>
    </citation>
    <scope>NUCLEOTIDE SEQUENCE</scope>
    <source>
        <strain evidence="2">MM-2020</strain>
        <tissue evidence="2">Muscle</tissue>
    </source>
</reference>
<evidence type="ECO:0000313" key="2">
    <source>
        <dbReference type="EMBL" id="KAH1174727.1"/>
    </source>
</evidence>
<gene>
    <name evidence="2" type="ORF">KIL84_008718</name>
</gene>
<dbReference type="AlphaFoldDB" id="A0A9D3X753"/>
<evidence type="ECO:0000256" key="1">
    <source>
        <dbReference type="SAM" id="MobiDB-lite"/>
    </source>
</evidence>
<feature type="region of interest" description="Disordered" evidence="1">
    <location>
        <begin position="107"/>
        <end position="143"/>
    </location>
</feature>
<evidence type="ECO:0000313" key="3">
    <source>
        <dbReference type="Proteomes" id="UP000827986"/>
    </source>
</evidence>
<accession>A0A9D3X753</accession>
<organism evidence="2 3">
    <name type="scientific">Mauremys mutica</name>
    <name type="common">yellowpond turtle</name>
    <dbReference type="NCBI Taxonomy" id="74926"/>
    <lineage>
        <taxon>Eukaryota</taxon>
        <taxon>Metazoa</taxon>
        <taxon>Chordata</taxon>
        <taxon>Craniata</taxon>
        <taxon>Vertebrata</taxon>
        <taxon>Euteleostomi</taxon>
        <taxon>Archelosauria</taxon>
        <taxon>Testudinata</taxon>
        <taxon>Testudines</taxon>
        <taxon>Cryptodira</taxon>
        <taxon>Durocryptodira</taxon>
        <taxon>Testudinoidea</taxon>
        <taxon>Geoemydidae</taxon>
        <taxon>Geoemydinae</taxon>
        <taxon>Mauremys</taxon>
    </lineage>
</organism>
<keyword evidence="3" id="KW-1185">Reference proteome</keyword>
<proteinExistence type="predicted"/>
<protein>
    <submittedName>
        <fullName evidence="2">Uncharacterized protein</fullName>
    </submittedName>
</protein>
<name>A0A9D3X753_9SAUR</name>
<comment type="caution">
    <text evidence="2">The sequence shown here is derived from an EMBL/GenBank/DDBJ whole genome shotgun (WGS) entry which is preliminary data.</text>
</comment>
<feature type="compositionally biased region" description="Low complexity" evidence="1">
    <location>
        <begin position="111"/>
        <end position="122"/>
    </location>
</feature>
<dbReference type="EMBL" id="JAHDVG010000479">
    <property type="protein sequence ID" value="KAH1174727.1"/>
    <property type="molecule type" value="Genomic_DNA"/>
</dbReference>